<evidence type="ECO:0000313" key="1">
    <source>
        <dbReference type="EMBL" id="TNV71257.1"/>
    </source>
</evidence>
<evidence type="ECO:0000313" key="2">
    <source>
        <dbReference type="Proteomes" id="UP000785679"/>
    </source>
</evidence>
<sequence>MPITTGIYRARAVCSFIREGEMDDQEIESEPITFEITEQHIKDYLATQDYQKWTIPAKDRVHSINYCQEGVIQLFSGRMPRTKNEIYIQCFTVSMEVSFRYD</sequence>
<dbReference type="Proteomes" id="UP000785679">
    <property type="component" value="Unassembled WGS sequence"/>
</dbReference>
<proteinExistence type="predicted"/>
<dbReference type="AlphaFoldDB" id="A0A8J8NA88"/>
<keyword evidence="2" id="KW-1185">Reference proteome</keyword>
<accession>A0A8J8NA88</accession>
<comment type="caution">
    <text evidence="1">The sequence shown here is derived from an EMBL/GenBank/DDBJ whole genome shotgun (WGS) entry which is preliminary data.</text>
</comment>
<name>A0A8J8NA88_HALGN</name>
<gene>
    <name evidence="1" type="ORF">FGO68_gene7744</name>
</gene>
<dbReference type="EMBL" id="RRYP01030146">
    <property type="protein sequence ID" value="TNV71257.1"/>
    <property type="molecule type" value="Genomic_DNA"/>
</dbReference>
<protein>
    <submittedName>
        <fullName evidence="1">Uncharacterized protein</fullName>
    </submittedName>
</protein>
<reference evidence="1" key="1">
    <citation type="submission" date="2019-06" db="EMBL/GenBank/DDBJ databases">
        <authorList>
            <person name="Zheng W."/>
        </authorList>
    </citation>
    <scope>NUCLEOTIDE SEQUENCE</scope>
    <source>
        <strain evidence="1">QDHG01</strain>
    </source>
</reference>
<organism evidence="1 2">
    <name type="scientific">Halteria grandinella</name>
    <dbReference type="NCBI Taxonomy" id="5974"/>
    <lineage>
        <taxon>Eukaryota</taxon>
        <taxon>Sar</taxon>
        <taxon>Alveolata</taxon>
        <taxon>Ciliophora</taxon>
        <taxon>Intramacronucleata</taxon>
        <taxon>Spirotrichea</taxon>
        <taxon>Stichotrichia</taxon>
        <taxon>Sporadotrichida</taxon>
        <taxon>Halteriidae</taxon>
        <taxon>Halteria</taxon>
    </lineage>
</organism>